<gene>
    <name evidence="17" type="ORF">HOLleu_28256</name>
</gene>
<comment type="cofactor">
    <cofactor evidence="2">
        <name>Zn(2+)</name>
        <dbReference type="ChEBI" id="CHEBI:29105"/>
    </cofactor>
</comment>
<dbReference type="PANTHER" id="PTHR11774:SF4">
    <property type="entry name" value="GERANYLGERANYL TRANSFERASE TYPE-1 SUBUNIT BETA"/>
    <property type="match status" value="1"/>
</dbReference>
<dbReference type="GO" id="GO:0046872">
    <property type="term" value="F:metal ion binding"/>
    <property type="evidence" value="ECO:0007669"/>
    <property type="project" value="UniProtKB-KW"/>
</dbReference>
<dbReference type="EC" id="2.5.1.59" evidence="4"/>
<keyword evidence="6" id="KW-0637">Prenyltransferase</keyword>
<keyword evidence="11" id="KW-0460">Magnesium</keyword>
<evidence type="ECO:0000256" key="9">
    <source>
        <dbReference type="ARBA" id="ARBA00022737"/>
    </source>
</evidence>
<dbReference type="Pfam" id="PF00432">
    <property type="entry name" value="Prenyltrans"/>
    <property type="match status" value="1"/>
</dbReference>
<feature type="domain" description="Prenyltransferase alpha-alpha toroid" evidence="16">
    <location>
        <begin position="1"/>
        <end position="223"/>
    </location>
</feature>
<dbReference type="InterPro" id="IPR045089">
    <property type="entry name" value="PGGT1B-like"/>
</dbReference>
<evidence type="ECO:0000256" key="7">
    <source>
        <dbReference type="ARBA" id="ARBA00022679"/>
    </source>
</evidence>
<dbReference type="AlphaFoldDB" id="A0A9Q1BLQ0"/>
<organism evidence="17 18">
    <name type="scientific">Holothuria leucospilota</name>
    <name type="common">Black long sea cucumber</name>
    <name type="synonym">Mertensiothuria leucospilota</name>
    <dbReference type="NCBI Taxonomy" id="206669"/>
    <lineage>
        <taxon>Eukaryota</taxon>
        <taxon>Metazoa</taxon>
        <taxon>Echinodermata</taxon>
        <taxon>Eleutherozoa</taxon>
        <taxon>Echinozoa</taxon>
        <taxon>Holothuroidea</taxon>
        <taxon>Aspidochirotacea</taxon>
        <taxon>Aspidochirotida</taxon>
        <taxon>Holothuriidae</taxon>
        <taxon>Holothuria</taxon>
    </lineage>
</organism>
<evidence type="ECO:0000256" key="12">
    <source>
        <dbReference type="ARBA" id="ARBA00031713"/>
    </source>
</evidence>
<evidence type="ECO:0000256" key="8">
    <source>
        <dbReference type="ARBA" id="ARBA00022723"/>
    </source>
</evidence>
<evidence type="ECO:0000256" key="5">
    <source>
        <dbReference type="ARBA" id="ARBA00020603"/>
    </source>
</evidence>
<comment type="catalytic activity">
    <reaction evidence="13">
        <text>geranylgeranyl diphosphate + L-cysteinyl-[protein] = S-geranylgeranyl-L-cysteinyl-[protein] + diphosphate</text>
        <dbReference type="Rhea" id="RHEA:21240"/>
        <dbReference type="Rhea" id="RHEA-COMP:10131"/>
        <dbReference type="Rhea" id="RHEA-COMP:11537"/>
        <dbReference type="ChEBI" id="CHEBI:29950"/>
        <dbReference type="ChEBI" id="CHEBI:33019"/>
        <dbReference type="ChEBI" id="CHEBI:57533"/>
        <dbReference type="ChEBI" id="CHEBI:86021"/>
        <dbReference type="EC" id="2.5.1.59"/>
    </reaction>
</comment>
<protein>
    <recommendedName>
        <fullName evidence="5">Geranylgeranyl transferase type-1 subunit beta</fullName>
        <ecNumber evidence="4">2.5.1.59</ecNumber>
    </recommendedName>
    <alternativeName>
        <fullName evidence="12">Geranylgeranyl transferase type I subunit beta</fullName>
    </alternativeName>
    <alternativeName>
        <fullName evidence="15">Type I protein geranyl-geranyltransferase subunit beta</fullName>
    </alternativeName>
</protein>
<keyword evidence="8" id="KW-0479">Metal-binding</keyword>
<dbReference type="Proteomes" id="UP001152320">
    <property type="component" value="Chromosome 14"/>
</dbReference>
<dbReference type="GO" id="GO:0005953">
    <property type="term" value="C:CAAX-protein geranylgeranyltransferase complex"/>
    <property type="evidence" value="ECO:0007669"/>
    <property type="project" value="TreeGrafter"/>
</dbReference>
<evidence type="ECO:0000256" key="1">
    <source>
        <dbReference type="ARBA" id="ARBA00001946"/>
    </source>
</evidence>
<sequence>MTYTGLCSLLILGDDLSRVNKEAVVEGLKALQLPSGSFQATSDGSENDMRFLYCACCISHIIEDWSGIDLERAVRFVRRSLAHDFGIAEIPGGEGHGGTTFCAIASLSLMGQLETTFTEKEREGIIRWCLYRQQSGFNGRPNKPVDTCYSFWLGATLKLLGAYEFIDFQYNRNFILSTQDSKLGGFAKWPEYHPDALHAYLGLCGLSLMGEEGILPIHPALNVSQRVTKHLDKIQTQWKDGKT</sequence>
<dbReference type="Gene3D" id="1.50.10.20">
    <property type="match status" value="1"/>
</dbReference>
<name>A0A9Q1BLQ0_HOLLE</name>
<comment type="caution">
    <text evidence="17">The sequence shown here is derived from an EMBL/GenBank/DDBJ whole genome shotgun (WGS) entry which is preliminary data.</text>
</comment>
<comment type="subunit">
    <text evidence="14">Heterodimer of FNTA and PGGT1B. PGGT1B mediates interaction with substrate peptides.</text>
</comment>
<evidence type="ECO:0000313" key="18">
    <source>
        <dbReference type="Proteomes" id="UP001152320"/>
    </source>
</evidence>
<evidence type="ECO:0000313" key="17">
    <source>
        <dbReference type="EMBL" id="KAJ8028982.1"/>
    </source>
</evidence>
<keyword evidence="10" id="KW-0862">Zinc</keyword>
<evidence type="ECO:0000256" key="6">
    <source>
        <dbReference type="ARBA" id="ARBA00022602"/>
    </source>
</evidence>
<evidence type="ECO:0000256" key="11">
    <source>
        <dbReference type="ARBA" id="ARBA00022842"/>
    </source>
</evidence>
<keyword evidence="18" id="KW-1185">Reference proteome</keyword>
<dbReference type="InterPro" id="IPR008930">
    <property type="entry name" value="Terpenoid_cyclase/PrenylTrfase"/>
</dbReference>
<keyword evidence="9" id="KW-0677">Repeat</keyword>
<dbReference type="GO" id="GO:0004662">
    <property type="term" value="F:CAAX-protein geranylgeranyltransferase activity"/>
    <property type="evidence" value="ECO:0007669"/>
    <property type="project" value="UniProtKB-EC"/>
</dbReference>
<evidence type="ECO:0000256" key="14">
    <source>
        <dbReference type="ARBA" id="ARBA00065714"/>
    </source>
</evidence>
<evidence type="ECO:0000256" key="2">
    <source>
        <dbReference type="ARBA" id="ARBA00001947"/>
    </source>
</evidence>
<evidence type="ECO:0000256" key="15">
    <source>
        <dbReference type="ARBA" id="ARBA00078363"/>
    </source>
</evidence>
<dbReference type="OrthoDB" id="24893at2759"/>
<dbReference type="EMBL" id="JAIZAY010000014">
    <property type="protein sequence ID" value="KAJ8028982.1"/>
    <property type="molecule type" value="Genomic_DNA"/>
</dbReference>
<evidence type="ECO:0000256" key="3">
    <source>
        <dbReference type="ARBA" id="ARBA00010497"/>
    </source>
</evidence>
<dbReference type="FunFam" id="1.50.10.20:FF:000005">
    <property type="entry name" value="Geranylgeranyl transferase type-1 subunit beta"/>
    <property type="match status" value="1"/>
</dbReference>
<reference evidence="17" key="1">
    <citation type="submission" date="2021-10" db="EMBL/GenBank/DDBJ databases">
        <title>Tropical sea cucumber genome reveals ecological adaptation and Cuvierian tubules defense mechanism.</title>
        <authorList>
            <person name="Chen T."/>
        </authorList>
    </citation>
    <scope>NUCLEOTIDE SEQUENCE</scope>
    <source>
        <strain evidence="17">Nanhai2018</strain>
        <tissue evidence="17">Muscle</tissue>
    </source>
</reference>
<comment type="similarity">
    <text evidence="3">Belongs to the protein prenyltransferase subunit beta family.</text>
</comment>
<dbReference type="SUPFAM" id="SSF48239">
    <property type="entry name" value="Terpenoid cyclases/Protein prenyltransferases"/>
    <property type="match status" value="1"/>
</dbReference>
<dbReference type="PANTHER" id="PTHR11774">
    <property type="entry name" value="GERANYLGERANYL TRANSFERASE TYPE BETA SUBUNIT"/>
    <property type="match status" value="1"/>
</dbReference>
<accession>A0A9Q1BLQ0</accession>
<keyword evidence="7 17" id="KW-0808">Transferase</keyword>
<evidence type="ECO:0000256" key="4">
    <source>
        <dbReference type="ARBA" id="ARBA00012700"/>
    </source>
</evidence>
<evidence type="ECO:0000256" key="10">
    <source>
        <dbReference type="ARBA" id="ARBA00022833"/>
    </source>
</evidence>
<dbReference type="InterPro" id="IPR001330">
    <property type="entry name" value="Prenyltrans"/>
</dbReference>
<comment type="cofactor">
    <cofactor evidence="1">
        <name>Mg(2+)</name>
        <dbReference type="ChEBI" id="CHEBI:18420"/>
    </cofactor>
</comment>
<evidence type="ECO:0000259" key="16">
    <source>
        <dbReference type="Pfam" id="PF00432"/>
    </source>
</evidence>
<evidence type="ECO:0000256" key="13">
    <source>
        <dbReference type="ARBA" id="ARBA00050428"/>
    </source>
</evidence>
<proteinExistence type="inferred from homology"/>